<dbReference type="SUPFAM" id="SSF103481">
    <property type="entry name" value="Multidrug resistance efflux transporter EmrE"/>
    <property type="match status" value="2"/>
</dbReference>
<feature type="transmembrane region" description="Helical" evidence="1">
    <location>
        <begin position="68"/>
        <end position="91"/>
    </location>
</feature>
<dbReference type="PANTHER" id="PTHR22911:SF79">
    <property type="entry name" value="MOBA-LIKE NTP TRANSFERASE DOMAIN-CONTAINING PROTEIN"/>
    <property type="match status" value="1"/>
</dbReference>
<feature type="transmembrane region" description="Helical" evidence="1">
    <location>
        <begin position="270"/>
        <end position="289"/>
    </location>
</feature>
<feature type="domain" description="EamA" evidence="2">
    <location>
        <begin position="153"/>
        <end position="285"/>
    </location>
</feature>
<protein>
    <submittedName>
        <fullName evidence="3">EamA family transporter</fullName>
    </submittedName>
</protein>
<dbReference type="RefSeq" id="WP_150443664.1">
    <property type="nucleotide sequence ID" value="NZ_VYQE01000001.1"/>
</dbReference>
<dbReference type="Pfam" id="PF00892">
    <property type="entry name" value="EamA"/>
    <property type="match status" value="2"/>
</dbReference>
<evidence type="ECO:0000313" key="4">
    <source>
        <dbReference type="Proteomes" id="UP000326554"/>
    </source>
</evidence>
<feature type="transmembrane region" description="Helical" evidence="1">
    <location>
        <begin position="238"/>
        <end position="258"/>
    </location>
</feature>
<gene>
    <name evidence="3" type="ORF">F3S47_02700</name>
</gene>
<dbReference type="Gene3D" id="1.10.3730.20">
    <property type="match status" value="1"/>
</dbReference>
<dbReference type="AlphaFoldDB" id="A0A5J5GRI3"/>
<evidence type="ECO:0000313" key="3">
    <source>
        <dbReference type="EMBL" id="KAA9010178.1"/>
    </source>
</evidence>
<feature type="transmembrane region" description="Helical" evidence="1">
    <location>
        <begin position="37"/>
        <end position="56"/>
    </location>
</feature>
<dbReference type="InterPro" id="IPR037185">
    <property type="entry name" value="EmrE-like"/>
</dbReference>
<keyword evidence="4" id="KW-1185">Reference proteome</keyword>
<evidence type="ECO:0000256" key="1">
    <source>
        <dbReference type="SAM" id="Phobius"/>
    </source>
</evidence>
<name>A0A5J5GRI3_9RHOB</name>
<dbReference type="EMBL" id="VYQE01000001">
    <property type="protein sequence ID" value="KAA9010178.1"/>
    <property type="molecule type" value="Genomic_DNA"/>
</dbReference>
<feature type="transmembrane region" description="Helical" evidence="1">
    <location>
        <begin position="124"/>
        <end position="145"/>
    </location>
</feature>
<dbReference type="Proteomes" id="UP000326554">
    <property type="component" value="Unassembled WGS sequence"/>
</dbReference>
<accession>A0A5J5GRI3</accession>
<feature type="transmembrane region" description="Helical" evidence="1">
    <location>
        <begin position="97"/>
        <end position="117"/>
    </location>
</feature>
<keyword evidence="1" id="KW-0812">Transmembrane</keyword>
<keyword evidence="1" id="KW-0472">Membrane</keyword>
<feature type="transmembrane region" description="Helical" evidence="1">
    <location>
        <begin position="182"/>
        <end position="204"/>
    </location>
</feature>
<evidence type="ECO:0000259" key="2">
    <source>
        <dbReference type="Pfam" id="PF00892"/>
    </source>
</evidence>
<dbReference type="PANTHER" id="PTHR22911">
    <property type="entry name" value="ACYL-MALONYL CONDENSING ENZYME-RELATED"/>
    <property type="match status" value="1"/>
</dbReference>
<reference evidence="3 4" key="1">
    <citation type="submission" date="2019-09" db="EMBL/GenBank/DDBJ databases">
        <authorList>
            <person name="Park J.-S."/>
            <person name="Choi H.-J."/>
        </authorList>
    </citation>
    <scope>NUCLEOTIDE SEQUENCE [LARGE SCALE GENOMIC DNA]</scope>
    <source>
        <strain evidence="3 4">176SS1-4</strain>
    </source>
</reference>
<proteinExistence type="predicted"/>
<feature type="transmembrane region" description="Helical" evidence="1">
    <location>
        <begin position="151"/>
        <end position="170"/>
    </location>
</feature>
<keyword evidence="1" id="KW-1133">Transmembrane helix</keyword>
<dbReference type="GO" id="GO:0016020">
    <property type="term" value="C:membrane"/>
    <property type="evidence" value="ECO:0007669"/>
    <property type="project" value="InterPro"/>
</dbReference>
<comment type="caution">
    <text evidence="3">The sequence shown here is derived from an EMBL/GenBank/DDBJ whole genome shotgun (WGS) entry which is preliminary data.</text>
</comment>
<organism evidence="3 4">
    <name type="scientific">Histidinibacterium aquaticum</name>
    <dbReference type="NCBI Taxonomy" id="2613962"/>
    <lineage>
        <taxon>Bacteria</taxon>
        <taxon>Pseudomonadati</taxon>
        <taxon>Pseudomonadota</taxon>
        <taxon>Alphaproteobacteria</taxon>
        <taxon>Rhodobacterales</taxon>
        <taxon>Paracoccaceae</taxon>
        <taxon>Histidinibacterium</taxon>
    </lineage>
</organism>
<dbReference type="InterPro" id="IPR000620">
    <property type="entry name" value="EamA_dom"/>
</dbReference>
<feature type="transmembrane region" description="Helical" evidence="1">
    <location>
        <begin position="210"/>
        <end position="231"/>
    </location>
</feature>
<feature type="domain" description="EamA" evidence="2">
    <location>
        <begin position="8"/>
        <end position="140"/>
    </location>
</feature>
<sequence length="291" mass="29060">MQAGREAGIAAVVLAAVLWGSTGTVQALLPEGREPLAVGALRLAIGAAALLVLALVRAETRAGLRRVPWRGAIGAGLSIGAYNLLFFWAVLEAGVGVGTAVAIGSAPLWTTAYEAVILRRDPGLLRAMGQGVSILGVALLGLVGGGPAGSLAGLGLSLAAGACYAGYSLITSRSGSRAPSTSLAAATFSVAALATSPVLFLVPLGWSTTLGAWVALAFLGIGATGLSYAFYTWGLTRVAASTAVTLALAEPATAWLLATLVVQEPVTPANLAGVALILVGLAVVSWVPARR</sequence>